<evidence type="ECO:0000313" key="2">
    <source>
        <dbReference type="Proteomes" id="UP000521868"/>
    </source>
</evidence>
<keyword evidence="2" id="KW-1185">Reference proteome</keyword>
<protein>
    <submittedName>
        <fullName evidence="1">Uncharacterized protein</fullName>
    </submittedName>
</protein>
<proteinExistence type="predicted"/>
<evidence type="ECO:0000313" key="1">
    <source>
        <dbReference type="EMBL" id="NKE67619.1"/>
    </source>
</evidence>
<dbReference type="EMBL" id="VTOX01000007">
    <property type="protein sequence ID" value="NKE67619.1"/>
    <property type="molecule type" value="Genomic_DNA"/>
</dbReference>
<dbReference type="Proteomes" id="UP000521868">
    <property type="component" value="Unassembled WGS sequence"/>
</dbReference>
<gene>
    <name evidence="1" type="ORF">RAMLITH_17490</name>
</gene>
<sequence>MTWHLAAIDSATERTLDAWMAFEVPFDGPDRPWTWHLVGWRLEGGRGQVSSPVVQLDPVARKAVTRSGRVYELGKRPGLNPDAFATWSAWKRRHGLRDEREVTSELEEVLLAGVR</sequence>
<dbReference type="RefSeq" id="WP_168108752.1">
    <property type="nucleotide sequence ID" value="NZ_VTOX01000007.1"/>
</dbReference>
<accession>A0A7X6DI58</accession>
<dbReference type="AlphaFoldDB" id="A0A7X6DI58"/>
<organism evidence="1 2">
    <name type="scientific">Ramlibacter lithotrophicus</name>
    <dbReference type="NCBI Taxonomy" id="2606681"/>
    <lineage>
        <taxon>Bacteria</taxon>
        <taxon>Pseudomonadati</taxon>
        <taxon>Pseudomonadota</taxon>
        <taxon>Betaproteobacteria</taxon>
        <taxon>Burkholderiales</taxon>
        <taxon>Comamonadaceae</taxon>
        <taxon>Ramlibacter</taxon>
    </lineage>
</organism>
<comment type="caution">
    <text evidence="1">The sequence shown here is derived from an EMBL/GenBank/DDBJ whole genome shotgun (WGS) entry which is preliminary data.</text>
</comment>
<reference evidence="1 2" key="1">
    <citation type="journal article" date="2020" name="Nature">
        <title>Bacterial chemolithoautotrophy via manganese oxidation.</title>
        <authorList>
            <person name="Yu H."/>
            <person name="Leadbetter J.R."/>
        </authorList>
    </citation>
    <scope>NUCLEOTIDE SEQUENCE [LARGE SCALE GENOMIC DNA]</scope>
    <source>
        <strain evidence="1 2">RBP-1</strain>
    </source>
</reference>
<name>A0A7X6DI58_9BURK</name>